<evidence type="ECO:0000256" key="5">
    <source>
        <dbReference type="ARBA" id="ARBA00022900"/>
    </source>
</evidence>
<dbReference type="RefSeq" id="WP_345078379.1">
    <property type="nucleotide sequence ID" value="NZ_BAAAWG010000002.1"/>
</dbReference>
<keyword evidence="8" id="KW-0732">Signal</keyword>
<reference evidence="11" key="1">
    <citation type="journal article" date="2019" name="Int. J. Syst. Evol. Microbiol.">
        <title>The Global Catalogue of Microorganisms (GCM) 10K type strain sequencing project: providing services to taxonomists for standard genome sequencing and annotation.</title>
        <authorList>
            <consortium name="The Broad Institute Genomics Platform"/>
            <consortium name="The Broad Institute Genome Sequencing Center for Infectious Disease"/>
            <person name="Wu L."/>
            <person name="Ma J."/>
        </authorList>
    </citation>
    <scope>NUCLEOTIDE SEQUENCE [LARGE SCALE GENOMIC DNA]</scope>
    <source>
        <strain evidence="11">CGMCC 1.15809</strain>
    </source>
</reference>
<comment type="subcellular location">
    <subcellularLocation>
        <location evidence="1">Secreted</location>
    </subcellularLocation>
</comment>
<dbReference type="Pfam" id="PF00720">
    <property type="entry name" value="SSI"/>
    <property type="match status" value="1"/>
</dbReference>
<keyword evidence="4" id="KW-0646">Protease inhibitor</keyword>
<dbReference type="Proteomes" id="UP001596241">
    <property type="component" value="Unassembled WGS sequence"/>
</dbReference>
<keyword evidence="6" id="KW-1015">Disulfide bond</keyword>
<evidence type="ECO:0000259" key="9">
    <source>
        <dbReference type="Pfam" id="PF00720"/>
    </source>
</evidence>
<evidence type="ECO:0000256" key="6">
    <source>
        <dbReference type="ARBA" id="ARBA00023157"/>
    </source>
</evidence>
<dbReference type="InterPro" id="IPR023549">
    <property type="entry name" value="Subtilisin_inhibitor"/>
</dbReference>
<proteinExistence type="inferred from homology"/>
<organism evidence="10 11">
    <name type="scientific">Streptomyces ramulosus</name>
    <dbReference type="NCBI Taxonomy" id="47762"/>
    <lineage>
        <taxon>Bacteria</taxon>
        <taxon>Bacillati</taxon>
        <taxon>Actinomycetota</taxon>
        <taxon>Actinomycetes</taxon>
        <taxon>Kitasatosporales</taxon>
        <taxon>Streptomycetaceae</taxon>
        <taxon>Streptomyces</taxon>
    </lineage>
</organism>
<comment type="caution">
    <text evidence="10">The sequence shown here is derived from an EMBL/GenBank/DDBJ whole genome shotgun (WGS) entry which is preliminary data.</text>
</comment>
<evidence type="ECO:0000256" key="2">
    <source>
        <dbReference type="ARBA" id="ARBA00010472"/>
    </source>
</evidence>
<feature type="signal peptide" evidence="8">
    <location>
        <begin position="1"/>
        <end position="25"/>
    </location>
</feature>
<sequence>MPYLRKSLLTAVAPVVAAAAALALAAPAASGAPIPLPLPGERAAAPNPTGPAGVLDRTGLRPPTGHRHLRGVAGLPGPVTRTEGGNTEGTDRGGRLRPADHLTVTVTRSGAAGVDGRYELFCHPDGGNHFDAAGACARLDRMTRWGQDTFAAVPRAAKCTMMYGGPITAQVSGYWAGRPVKTEFRRTNGCEIARWDRFEPLLPTTGS</sequence>
<evidence type="ECO:0000256" key="1">
    <source>
        <dbReference type="ARBA" id="ARBA00004613"/>
    </source>
</evidence>
<evidence type="ECO:0000313" key="10">
    <source>
        <dbReference type="EMBL" id="MFC5895890.1"/>
    </source>
</evidence>
<feature type="chain" id="PRO_5047265079" evidence="8">
    <location>
        <begin position="26"/>
        <end position="207"/>
    </location>
</feature>
<accession>A0ABW1FNR0</accession>
<evidence type="ECO:0000256" key="3">
    <source>
        <dbReference type="ARBA" id="ARBA00022525"/>
    </source>
</evidence>
<comment type="similarity">
    <text evidence="2">Belongs to the protease inhibitor I16 (SSI) family.</text>
</comment>
<name>A0ABW1FNR0_9ACTN</name>
<keyword evidence="5" id="KW-0722">Serine protease inhibitor</keyword>
<keyword evidence="11" id="KW-1185">Reference proteome</keyword>
<dbReference type="Gene3D" id="3.30.350.10">
    <property type="entry name" value="Subtilisin inhibitor-like"/>
    <property type="match status" value="1"/>
</dbReference>
<protein>
    <submittedName>
        <fullName evidence="10">SSI family serine proteinase inhibitor</fullName>
    </submittedName>
</protein>
<dbReference type="EMBL" id="JBHSPW010000012">
    <property type="protein sequence ID" value="MFC5895890.1"/>
    <property type="molecule type" value="Genomic_DNA"/>
</dbReference>
<evidence type="ECO:0000313" key="11">
    <source>
        <dbReference type="Proteomes" id="UP001596241"/>
    </source>
</evidence>
<evidence type="ECO:0000256" key="7">
    <source>
        <dbReference type="SAM" id="MobiDB-lite"/>
    </source>
</evidence>
<feature type="domain" description="Subtilisin inhibitor" evidence="9">
    <location>
        <begin position="102"/>
        <end position="183"/>
    </location>
</feature>
<gene>
    <name evidence="10" type="ORF">ACFP3M_24155</name>
</gene>
<dbReference type="InterPro" id="IPR036819">
    <property type="entry name" value="Subtilisin_inhibitor-like_sf"/>
</dbReference>
<feature type="region of interest" description="Disordered" evidence="7">
    <location>
        <begin position="40"/>
        <end position="97"/>
    </location>
</feature>
<dbReference type="SUPFAM" id="SSF55399">
    <property type="entry name" value="Subtilisin inhibitor"/>
    <property type="match status" value="1"/>
</dbReference>
<keyword evidence="3" id="KW-0964">Secreted</keyword>
<evidence type="ECO:0000256" key="8">
    <source>
        <dbReference type="SAM" id="SignalP"/>
    </source>
</evidence>
<evidence type="ECO:0000256" key="4">
    <source>
        <dbReference type="ARBA" id="ARBA00022690"/>
    </source>
</evidence>